<dbReference type="InterPro" id="IPR003675">
    <property type="entry name" value="Rce1/LyrA-like_dom"/>
</dbReference>
<keyword evidence="1" id="KW-1133">Transmembrane helix</keyword>
<proteinExistence type="predicted"/>
<keyword evidence="1" id="KW-0472">Membrane</keyword>
<organism evidence="3 4">
    <name type="scientific">Tropicimonas omnivorans</name>
    <dbReference type="NCBI Taxonomy" id="3075590"/>
    <lineage>
        <taxon>Bacteria</taxon>
        <taxon>Pseudomonadati</taxon>
        <taxon>Pseudomonadota</taxon>
        <taxon>Alphaproteobacteria</taxon>
        <taxon>Rhodobacterales</taxon>
        <taxon>Roseobacteraceae</taxon>
        <taxon>Tropicimonas</taxon>
    </lineage>
</organism>
<accession>A0ABU3DBI1</accession>
<dbReference type="Pfam" id="PF02517">
    <property type="entry name" value="Rce1-like"/>
    <property type="match status" value="1"/>
</dbReference>
<dbReference type="InterPro" id="IPR052710">
    <property type="entry name" value="CAAX_protease"/>
</dbReference>
<evidence type="ECO:0000259" key="2">
    <source>
        <dbReference type="Pfam" id="PF02517"/>
    </source>
</evidence>
<dbReference type="RefSeq" id="WP_311688471.1">
    <property type="nucleotide sequence ID" value="NZ_JAVRHL010000001.1"/>
</dbReference>
<keyword evidence="1" id="KW-0812">Transmembrane</keyword>
<feature type="transmembrane region" description="Helical" evidence="1">
    <location>
        <begin position="231"/>
        <end position="251"/>
    </location>
</feature>
<evidence type="ECO:0000313" key="4">
    <source>
        <dbReference type="Proteomes" id="UP001265259"/>
    </source>
</evidence>
<protein>
    <submittedName>
        <fullName evidence="3">Type II CAAX endopeptidase family protein</fullName>
    </submittedName>
</protein>
<feature type="transmembrane region" description="Helical" evidence="1">
    <location>
        <begin position="180"/>
        <end position="199"/>
    </location>
</feature>
<feature type="domain" description="CAAX prenyl protease 2/Lysostaphin resistance protein A-like" evidence="2">
    <location>
        <begin position="148"/>
        <end position="244"/>
    </location>
</feature>
<evidence type="ECO:0000313" key="3">
    <source>
        <dbReference type="EMBL" id="MDT0681079.1"/>
    </source>
</evidence>
<sequence length="297" mass="31901">MRHPEFEAMLHDARLYPRIWRIVAGLLLLIIVYVGCTAIVLGITAALVAGAGSVYEILPFLTTLAIAATPGQVLALLLTFSGMFIGALVAAAALHFRGPESLFGPWSEWRRGFLAALAVALPVLGLLTAIGWLFDAPAPNLDAATWAMLLPLSLSLLLLQTGSEELVFRGYLMQQLAARFRARWIWFWLPAILFALLHWSPEAGANLPLVLLSALTFGLIAADLTERTGSLGAAMGLHFANNFIALLVVSIEDTITGLALYVSDVPIGETGVQSLGIGVSIVVLVGIWAILRRVLDR</sequence>
<feature type="transmembrane region" description="Helical" evidence="1">
    <location>
        <begin position="205"/>
        <end position="224"/>
    </location>
</feature>
<name>A0ABU3DBI1_9RHOB</name>
<evidence type="ECO:0000256" key="1">
    <source>
        <dbReference type="SAM" id="Phobius"/>
    </source>
</evidence>
<dbReference type="Proteomes" id="UP001265259">
    <property type="component" value="Unassembled WGS sequence"/>
</dbReference>
<reference evidence="3 4" key="1">
    <citation type="submission" date="2023-09" db="EMBL/GenBank/DDBJ databases">
        <authorList>
            <person name="Rey-Velasco X."/>
        </authorList>
    </citation>
    <scope>NUCLEOTIDE SEQUENCE [LARGE SCALE GENOMIC DNA]</scope>
    <source>
        <strain evidence="3 4">F158</strain>
    </source>
</reference>
<feature type="transmembrane region" description="Helical" evidence="1">
    <location>
        <begin position="140"/>
        <end position="159"/>
    </location>
</feature>
<keyword evidence="4" id="KW-1185">Reference proteome</keyword>
<comment type="caution">
    <text evidence="3">The sequence shown here is derived from an EMBL/GenBank/DDBJ whole genome shotgun (WGS) entry which is preliminary data.</text>
</comment>
<dbReference type="EMBL" id="JAVRHL010000001">
    <property type="protein sequence ID" value="MDT0681079.1"/>
    <property type="molecule type" value="Genomic_DNA"/>
</dbReference>
<dbReference type="PANTHER" id="PTHR36435">
    <property type="entry name" value="SLR1288 PROTEIN"/>
    <property type="match status" value="1"/>
</dbReference>
<feature type="transmembrane region" description="Helical" evidence="1">
    <location>
        <begin position="73"/>
        <end position="94"/>
    </location>
</feature>
<feature type="transmembrane region" description="Helical" evidence="1">
    <location>
        <begin position="114"/>
        <end position="134"/>
    </location>
</feature>
<feature type="transmembrane region" description="Helical" evidence="1">
    <location>
        <begin position="271"/>
        <end position="291"/>
    </location>
</feature>
<dbReference type="PANTHER" id="PTHR36435:SF1">
    <property type="entry name" value="CAAX AMINO TERMINAL PROTEASE FAMILY PROTEIN"/>
    <property type="match status" value="1"/>
</dbReference>
<gene>
    <name evidence="3" type="ORF">RM543_00150</name>
</gene>
<feature type="transmembrane region" description="Helical" evidence="1">
    <location>
        <begin position="20"/>
        <end position="53"/>
    </location>
</feature>